<dbReference type="PROSITE" id="PS01124">
    <property type="entry name" value="HTH_ARAC_FAMILY_2"/>
    <property type="match status" value="1"/>
</dbReference>
<dbReference type="PRINTS" id="PR00032">
    <property type="entry name" value="HTHARAC"/>
</dbReference>
<keyword evidence="6" id="KW-1185">Reference proteome</keyword>
<dbReference type="Gene3D" id="1.10.10.60">
    <property type="entry name" value="Homeodomain-like"/>
    <property type="match status" value="1"/>
</dbReference>
<dbReference type="PANTHER" id="PTHR47894:SF1">
    <property type="entry name" value="HTH-TYPE TRANSCRIPTIONAL REGULATOR VQSM"/>
    <property type="match status" value="1"/>
</dbReference>
<accession>A0A1D9I9D6</accession>
<dbReference type="InterPro" id="IPR009057">
    <property type="entry name" value="Homeodomain-like_sf"/>
</dbReference>
<dbReference type="Pfam" id="PF12833">
    <property type="entry name" value="HTH_18"/>
    <property type="match status" value="1"/>
</dbReference>
<dbReference type="RefSeq" id="WP_071071402.1">
    <property type="nucleotide sequence ID" value="NZ_CP017755.1"/>
</dbReference>
<evidence type="ECO:0000313" key="6">
    <source>
        <dbReference type="Proteomes" id="UP000177515"/>
    </source>
</evidence>
<evidence type="ECO:0000259" key="4">
    <source>
        <dbReference type="PROSITE" id="PS01124"/>
    </source>
</evidence>
<keyword evidence="2" id="KW-0238">DNA-binding</keyword>
<dbReference type="Pfam" id="PF12625">
    <property type="entry name" value="Arabinose_bd"/>
    <property type="match status" value="1"/>
</dbReference>
<dbReference type="InterPro" id="IPR018060">
    <property type="entry name" value="HTH_AraC"/>
</dbReference>
<keyword evidence="1" id="KW-0805">Transcription regulation</keyword>
<proteinExistence type="predicted"/>
<evidence type="ECO:0000256" key="1">
    <source>
        <dbReference type="ARBA" id="ARBA00023015"/>
    </source>
</evidence>
<gene>
    <name evidence="5" type="ORF">BKK80_22680</name>
</gene>
<dbReference type="Proteomes" id="UP000177515">
    <property type="component" value="Chromosome 2"/>
</dbReference>
<name>A0A1D9I9D6_9BURK</name>
<organism evidence="5 6">
    <name type="scientific">Cupriavidus malaysiensis</name>
    <dbReference type="NCBI Taxonomy" id="367825"/>
    <lineage>
        <taxon>Bacteria</taxon>
        <taxon>Pseudomonadati</taxon>
        <taxon>Pseudomonadota</taxon>
        <taxon>Betaproteobacteria</taxon>
        <taxon>Burkholderiales</taxon>
        <taxon>Burkholderiaceae</taxon>
        <taxon>Cupriavidus</taxon>
    </lineage>
</organism>
<evidence type="ECO:0000256" key="2">
    <source>
        <dbReference type="ARBA" id="ARBA00023125"/>
    </source>
</evidence>
<feature type="domain" description="HTH araC/xylS-type" evidence="4">
    <location>
        <begin position="241"/>
        <end position="339"/>
    </location>
</feature>
<keyword evidence="3" id="KW-0804">Transcription</keyword>
<evidence type="ECO:0000256" key="3">
    <source>
        <dbReference type="ARBA" id="ARBA00023163"/>
    </source>
</evidence>
<sequence>MRFWEFTRSPASVHLLVDFGVARGLAPAQLLAGTRLSPERLADPNQGVSAAQELRVAGNLLRWLEHPPGLGLEVGLQYHFSAYGVWGYGLISSATGADAMALALRFLPLTFAFCGIAYHEEGELGVLGFGEPALADGLRQFLLERDMAAAAVLLREIGGGDFRVRAFTLTARAPARGNSRRDLPTVFGATPTYGAARDSLLFDRAWLARPLPQANPVTVAMCEQMCGRLLEERRARLGTAALVRHYLDSAPGGQPPTLDGMAQRMHTSPRTLKRRLQEDGSSFRALLAEHRSALARQWLQEGNLSLTEIAARLGFSDLSTFSQAFKRWHGVAPSAYRGMREGA</sequence>
<reference evidence="5 6" key="1">
    <citation type="submission" date="2016-10" db="EMBL/GenBank/DDBJ databases">
        <title>Complete genome sequences of three Cupriavidus strains isolated from various Malaysian environments.</title>
        <authorList>
            <person name="Abdullah A.A.-A."/>
            <person name="Shafie N.A.H."/>
            <person name="Lau N.S."/>
        </authorList>
    </citation>
    <scope>NUCLEOTIDE SEQUENCE [LARGE SCALE GENOMIC DNA]</scope>
    <source>
        <strain evidence="5 6">USMAA1020</strain>
    </source>
</reference>
<evidence type="ECO:0000313" key="5">
    <source>
        <dbReference type="EMBL" id="AOZ08724.1"/>
    </source>
</evidence>
<dbReference type="EMBL" id="CP017755">
    <property type="protein sequence ID" value="AOZ08724.1"/>
    <property type="molecule type" value="Genomic_DNA"/>
</dbReference>
<dbReference type="SMART" id="SM00342">
    <property type="entry name" value="HTH_ARAC"/>
    <property type="match status" value="1"/>
</dbReference>
<dbReference type="SUPFAM" id="SSF46689">
    <property type="entry name" value="Homeodomain-like"/>
    <property type="match status" value="1"/>
</dbReference>
<dbReference type="InterPro" id="IPR032687">
    <property type="entry name" value="AraC-type_N"/>
</dbReference>
<dbReference type="PANTHER" id="PTHR47894">
    <property type="entry name" value="HTH-TYPE TRANSCRIPTIONAL REGULATOR GADX"/>
    <property type="match status" value="1"/>
</dbReference>
<protein>
    <submittedName>
        <fullName evidence="5">AraC family transcriptional regulator</fullName>
    </submittedName>
</protein>
<dbReference type="InterPro" id="IPR020449">
    <property type="entry name" value="Tscrpt_reg_AraC-type_HTH"/>
</dbReference>